<dbReference type="AlphaFoldDB" id="A0A246ED19"/>
<dbReference type="RefSeq" id="WP_088387304.1">
    <property type="nucleotide sequence ID" value="NZ_NHRT01000001.1"/>
</dbReference>
<feature type="transmembrane region" description="Helical" evidence="1">
    <location>
        <begin position="137"/>
        <end position="158"/>
    </location>
</feature>
<keyword evidence="1" id="KW-0472">Membrane</keyword>
<proteinExistence type="predicted"/>
<keyword evidence="1" id="KW-1133">Transmembrane helix</keyword>
<keyword evidence="1" id="KW-0812">Transmembrane</keyword>
<reference evidence="2 3" key="1">
    <citation type="submission" date="2017-05" db="EMBL/GenBank/DDBJ databases">
        <title>Genome sequencing of Fusobacterium nucleatum subsp. polymorphum KCOM 1001 (=ChDC F119).</title>
        <authorList>
            <person name="Kook J.-K."/>
            <person name="Park S.-N."/>
            <person name="Lim Y.K."/>
            <person name="Roh H."/>
        </authorList>
    </citation>
    <scope>NUCLEOTIDE SEQUENCE [LARGE SCALE GENOMIC DNA]</scope>
    <source>
        <strain evidence="2 3">KCOM 1001</strain>
    </source>
</reference>
<evidence type="ECO:0000256" key="1">
    <source>
        <dbReference type="SAM" id="Phobius"/>
    </source>
</evidence>
<gene>
    <name evidence="2" type="ORF">CA839_00265</name>
</gene>
<protein>
    <submittedName>
        <fullName evidence="2">Uncharacterized protein</fullName>
    </submittedName>
</protein>
<comment type="caution">
    <text evidence="2">The sequence shown here is derived from an EMBL/GenBank/DDBJ whole genome shotgun (WGS) entry which is preliminary data.</text>
</comment>
<name>A0A246ED19_FUSNP</name>
<organism evidence="2 3">
    <name type="scientific">Fusobacterium nucleatum subsp. polymorphum</name>
    <name type="common">Fusobacterium polymorphum</name>
    <dbReference type="NCBI Taxonomy" id="76857"/>
    <lineage>
        <taxon>Bacteria</taxon>
        <taxon>Fusobacteriati</taxon>
        <taxon>Fusobacteriota</taxon>
        <taxon>Fusobacteriia</taxon>
        <taxon>Fusobacteriales</taxon>
        <taxon>Fusobacteriaceae</taxon>
        <taxon>Fusobacterium</taxon>
    </lineage>
</organism>
<dbReference type="Proteomes" id="UP000197470">
    <property type="component" value="Unassembled WGS sequence"/>
</dbReference>
<evidence type="ECO:0000313" key="3">
    <source>
        <dbReference type="Proteomes" id="UP000197470"/>
    </source>
</evidence>
<accession>A0A246ED19</accession>
<dbReference type="EMBL" id="NHRT01000001">
    <property type="protein sequence ID" value="OWP24514.1"/>
    <property type="molecule type" value="Genomic_DNA"/>
</dbReference>
<evidence type="ECO:0000313" key="2">
    <source>
        <dbReference type="EMBL" id="OWP24514.1"/>
    </source>
</evidence>
<sequence length="191" mass="22460">MENFMFEKKEVIIVYDEETKEYADYLFALISTKKNIEARCLSLKQYEETSVTLSSENNMIFIGNNKIIENKRKYTDKIFKEYGMNYGWIGKNCIVYVEDKMLEQDEYKAFIDYASKINTKFKEENINTISLQKNSSIVALFSLFTPILGLGYMAYKLYSNYSDNKKKIKDQQYGTLINIFFTNGLDKFLGE</sequence>